<sequence length="92" mass="9737">MKTKRSLLPALVEREVQFRTKGPVGGTPTGPFVLAAATPMVTVPTERSQRFILTPSAGLGGCREPGTEGGDPETRRPPPDPHGAAWRAQSGF</sequence>
<proteinExistence type="predicted"/>
<organism evidence="1 2">
    <name type="scientific">Ixodes persulcatus</name>
    <name type="common">Taiga tick</name>
    <dbReference type="NCBI Taxonomy" id="34615"/>
    <lineage>
        <taxon>Eukaryota</taxon>
        <taxon>Metazoa</taxon>
        <taxon>Ecdysozoa</taxon>
        <taxon>Arthropoda</taxon>
        <taxon>Chelicerata</taxon>
        <taxon>Arachnida</taxon>
        <taxon>Acari</taxon>
        <taxon>Parasitiformes</taxon>
        <taxon>Ixodida</taxon>
        <taxon>Ixodoidea</taxon>
        <taxon>Ixodidae</taxon>
        <taxon>Ixodinae</taxon>
        <taxon>Ixodes</taxon>
    </lineage>
</organism>
<dbReference type="Proteomes" id="UP000805193">
    <property type="component" value="Unassembled WGS sequence"/>
</dbReference>
<gene>
    <name evidence="1" type="ORF">HPB47_022006</name>
</gene>
<evidence type="ECO:0000313" key="2">
    <source>
        <dbReference type="Proteomes" id="UP000805193"/>
    </source>
</evidence>
<keyword evidence="2" id="KW-1185">Reference proteome</keyword>
<evidence type="ECO:0000313" key="1">
    <source>
        <dbReference type="EMBL" id="KAG0431209.1"/>
    </source>
</evidence>
<name>A0AC60QEC6_IXOPE</name>
<reference evidence="1 2" key="1">
    <citation type="journal article" date="2020" name="Cell">
        <title>Large-Scale Comparative Analyses of Tick Genomes Elucidate Their Genetic Diversity and Vector Capacities.</title>
        <authorList>
            <consortium name="Tick Genome and Microbiome Consortium (TIGMIC)"/>
            <person name="Jia N."/>
            <person name="Wang J."/>
            <person name="Shi W."/>
            <person name="Du L."/>
            <person name="Sun Y."/>
            <person name="Zhan W."/>
            <person name="Jiang J.F."/>
            <person name="Wang Q."/>
            <person name="Zhang B."/>
            <person name="Ji P."/>
            <person name="Bell-Sakyi L."/>
            <person name="Cui X.M."/>
            <person name="Yuan T.T."/>
            <person name="Jiang B.G."/>
            <person name="Yang W.F."/>
            <person name="Lam T.T."/>
            <person name="Chang Q.C."/>
            <person name="Ding S.J."/>
            <person name="Wang X.J."/>
            <person name="Zhu J.G."/>
            <person name="Ruan X.D."/>
            <person name="Zhao L."/>
            <person name="Wei J.T."/>
            <person name="Ye R.Z."/>
            <person name="Que T.C."/>
            <person name="Du C.H."/>
            <person name="Zhou Y.H."/>
            <person name="Cheng J.X."/>
            <person name="Dai P.F."/>
            <person name="Guo W.B."/>
            <person name="Han X.H."/>
            <person name="Huang E.J."/>
            <person name="Li L.F."/>
            <person name="Wei W."/>
            <person name="Gao Y.C."/>
            <person name="Liu J.Z."/>
            <person name="Shao H.Z."/>
            <person name="Wang X."/>
            <person name="Wang C.C."/>
            <person name="Yang T.C."/>
            <person name="Huo Q.B."/>
            <person name="Li W."/>
            <person name="Chen H.Y."/>
            <person name="Chen S.E."/>
            <person name="Zhou L.G."/>
            <person name="Ni X.B."/>
            <person name="Tian J.H."/>
            <person name="Sheng Y."/>
            <person name="Liu T."/>
            <person name="Pan Y.S."/>
            <person name="Xia L.Y."/>
            <person name="Li J."/>
            <person name="Zhao F."/>
            <person name="Cao W.C."/>
        </authorList>
    </citation>
    <scope>NUCLEOTIDE SEQUENCE [LARGE SCALE GENOMIC DNA]</scope>
    <source>
        <strain evidence="1">Iper-2018</strain>
    </source>
</reference>
<protein>
    <submittedName>
        <fullName evidence="1">Uncharacterized protein</fullName>
    </submittedName>
</protein>
<dbReference type="EMBL" id="JABSTQ010009246">
    <property type="protein sequence ID" value="KAG0431209.1"/>
    <property type="molecule type" value="Genomic_DNA"/>
</dbReference>
<accession>A0AC60QEC6</accession>
<comment type="caution">
    <text evidence="1">The sequence shown here is derived from an EMBL/GenBank/DDBJ whole genome shotgun (WGS) entry which is preliminary data.</text>
</comment>